<dbReference type="SUPFAM" id="SSF103473">
    <property type="entry name" value="MFS general substrate transporter"/>
    <property type="match status" value="1"/>
</dbReference>
<keyword evidence="4" id="KW-0472">Membrane</keyword>
<feature type="transmembrane region" description="Helical" evidence="4">
    <location>
        <begin position="37"/>
        <end position="57"/>
    </location>
</feature>
<evidence type="ECO:0000256" key="4">
    <source>
        <dbReference type="SAM" id="Phobius"/>
    </source>
</evidence>
<protein>
    <recommendedName>
        <fullName evidence="5">Major facilitator superfamily (MFS) profile domain-containing protein</fullName>
    </recommendedName>
</protein>
<dbReference type="CDD" id="cd17352">
    <property type="entry name" value="MFS_MCT_SLC16"/>
    <property type="match status" value="1"/>
</dbReference>
<feature type="transmembrane region" description="Helical" evidence="4">
    <location>
        <begin position="99"/>
        <end position="117"/>
    </location>
</feature>
<feature type="transmembrane region" description="Helical" evidence="4">
    <location>
        <begin position="322"/>
        <end position="347"/>
    </location>
</feature>
<dbReference type="InterPro" id="IPR036259">
    <property type="entry name" value="MFS_trans_sf"/>
</dbReference>
<feature type="region of interest" description="Disordered" evidence="3">
    <location>
        <begin position="1"/>
        <end position="22"/>
    </location>
</feature>
<feature type="transmembrane region" description="Helical" evidence="4">
    <location>
        <begin position="267"/>
        <end position="286"/>
    </location>
</feature>
<name>A0AAV9JYD0_9PEZI</name>
<accession>A0AAV9JYD0</accession>
<proteinExistence type="inferred from homology"/>
<dbReference type="PROSITE" id="PS50850">
    <property type="entry name" value="MFS"/>
    <property type="match status" value="1"/>
</dbReference>
<feature type="transmembrane region" description="Helical" evidence="4">
    <location>
        <begin position="69"/>
        <end position="92"/>
    </location>
</feature>
<feature type="transmembrane region" description="Helical" evidence="4">
    <location>
        <begin position="359"/>
        <end position="380"/>
    </location>
</feature>
<dbReference type="GO" id="GO:0022857">
    <property type="term" value="F:transmembrane transporter activity"/>
    <property type="evidence" value="ECO:0007669"/>
    <property type="project" value="InterPro"/>
</dbReference>
<keyword evidence="4" id="KW-0812">Transmembrane</keyword>
<evidence type="ECO:0000256" key="3">
    <source>
        <dbReference type="SAM" id="MobiDB-lite"/>
    </source>
</evidence>
<dbReference type="PANTHER" id="PTHR11360">
    <property type="entry name" value="MONOCARBOXYLATE TRANSPORTER"/>
    <property type="match status" value="1"/>
</dbReference>
<keyword evidence="7" id="KW-1185">Reference proteome</keyword>
<feature type="domain" description="Major facilitator superfamily (MFS) profile" evidence="5">
    <location>
        <begin position="31"/>
        <end position="417"/>
    </location>
</feature>
<evidence type="ECO:0000259" key="5">
    <source>
        <dbReference type="PROSITE" id="PS50850"/>
    </source>
</evidence>
<dbReference type="InterPro" id="IPR011701">
    <property type="entry name" value="MFS"/>
</dbReference>
<gene>
    <name evidence="6" type="ORF">LTR36_000233</name>
</gene>
<feature type="transmembrane region" description="Helical" evidence="4">
    <location>
        <begin position="123"/>
        <end position="146"/>
    </location>
</feature>
<feature type="transmembrane region" description="Helical" evidence="4">
    <location>
        <begin position="158"/>
        <end position="176"/>
    </location>
</feature>
<dbReference type="GO" id="GO:0016020">
    <property type="term" value="C:membrane"/>
    <property type="evidence" value="ECO:0007669"/>
    <property type="project" value="UniProtKB-SubCell"/>
</dbReference>
<feature type="transmembrane region" description="Helical" evidence="4">
    <location>
        <begin position="188"/>
        <end position="208"/>
    </location>
</feature>
<evidence type="ECO:0000313" key="7">
    <source>
        <dbReference type="Proteomes" id="UP001324427"/>
    </source>
</evidence>
<organism evidence="6 7">
    <name type="scientific">Oleoguttula mirabilis</name>
    <dbReference type="NCBI Taxonomy" id="1507867"/>
    <lineage>
        <taxon>Eukaryota</taxon>
        <taxon>Fungi</taxon>
        <taxon>Dikarya</taxon>
        <taxon>Ascomycota</taxon>
        <taxon>Pezizomycotina</taxon>
        <taxon>Dothideomycetes</taxon>
        <taxon>Dothideomycetidae</taxon>
        <taxon>Mycosphaerellales</taxon>
        <taxon>Teratosphaeriaceae</taxon>
        <taxon>Oleoguttula</taxon>
    </lineage>
</organism>
<feature type="transmembrane region" description="Helical" evidence="4">
    <location>
        <begin position="386"/>
        <end position="409"/>
    </location>
</feature>
<comment type="caution">
    <text evidence="6">The sequence shown here is derived from an EMBL/GenBank/DDBJ whole genome shotgun (WGS) entry which is preliminary data.</text>
</comment>
<dbReference type="EMBL" id="JAVFHQ010000001">
    <property type="protein sequence ID" value="KAK4550654.1"/>
    <property type="molecule type" value="Genomic_DNA"/>
</dbReference>
<dbReference type="AlphaFoldDB" id="A0AAV9JYD0"/>
<dbReference type="PANTHER" id="PTHR11360:SF234">
    <property type="entry name" value="MFS-TYPE TRANSPORTER DBAD-RELATED"/>
    <property type="match status" value="1"/>
</dbReference>
<sequence length="418" mass="44967">MMVKNGRRSGQQPIPEPPSSPIPDGGLQAWLQVLSGFMLFLNSFGFTTCFGVFQQYYRTTYLSNIDNSTISWIGTLSTFMLSLSATFAGPLLDRGHPRLLVASGGSLVVFGLMMTSLCHEYWQLILAQGVCVGIGSGQLFIVATAILPQWFNTKRSTAMGWAGTGSGLGGVVYPIVFHRLIGQIGFGWSVRVIGFIALATCLVSLSITKMRTRPPPRPKIVDFSGFKELPYVLFALVSFFGSAGLYIPFFYITEYSQAEVHGISSELAFYMLPIMGAGSILGRLFPAIAADRFGNINVLALCTAVAGVLAFCWIAVQSVVGVIVWSILYGFFSGTFVSLQVPIVAEITKDPRILGGRAGMNNLCTSIGVLIGNPIAGILVKQSWLGLQAFCGALLFASAFFTVVTRVWIFGAGMSTKA</sequence>
<comment type="similarity">
    <text evidence="2">Belongs to the major facilitator superfamily. Monocarboxylate porter (TC 2.A.1.13) family.</text>
</comment>
<feature type="transmembrane region" description="Helical" evidence="4">
    <location>
        <begin position="229"/>
        <end position="247"/>
    </location>
</feature>
<evidence type="ECO:0000256" key="1">
    <source>
        <dbReference type="ARBA" id="ARBA00004141"/>
    </source>
</evidence>
<dbReference type="Pfam" id="PF07690">
    <property type="entry name" value="MFS_1"/>
    <property type="match status" value="1"/>
</dbReference>
<evidence type="ECO:0000313" key="6">
    <source>
        <dbReference type="EMBL" id="KAK4550654.1"/>
    </source>
</evidence>
<dbReference type="Proteomes" id="UP001324427">
    <property type="component" value="Unassembled WGS sequence"/>
</dbReference>
<dbReference type="InterPro" id="IPR050327">
    <property type="entry name" value="Proton-linked_MCT"/>
</dbReference>
<reference evidence="6 7" key="1">
    <citation type="submission" date="2021-11" db="EMBL/GenBank/DDBJ databases">
        <title>Black yeast isolated from Biological Soil Crust.</title>
        <authorList>
            <person name="Kurbessoian T."/>
        </authorList>
    </citation>
    <scope>NUCLEOTIDE SEQUENCE [LARGE SCALE GENOMIC DNA]</scope>
    <source>
        <strain evidence="6 7">CCFEE 5522</strain>
    </source>
</reference>
<dbReference type="InterPro" id="IPR020846">
    <property type="entry name" value="MFS_dom"/>
</dbReference>
<dbReference type="Gene3D" id="1.20.1250.20">
    <property type="entry name" value="MFS general substrate transporter like domains"/>
    <property type="match status" value="2"/>
</dbReference>
<evidence type="ECO:0000256" key="2">
    <source>
        <dbReference type="ARBA" id="ARBA00006727"/>
    </source>
</evidence>
<feature type="transmembrane region" description="Helical" evidence="4">
    <location>
        <begin position="298"/>
        <end position="316"/>
    </location>
</feature>
<keyword evidence="4" id="KW-1133">Transmembrane helix</keyword>
<comment type="subcellular location">
    <subcellularLocation>
        <location evidence="1">Membrane</location>
        <topology evidence="1">Multi-pass membrane protein</topology>
    </subcellularLocation>
</comment>